<dbReference type="PROSITE" id="PS50228">
    <property type="entry name" value="SUEL_LECTIN"/>
    <property type="match status" value="1"/>
</dbReference>
<dbReference type="CDD" id="cd22842">
    <property type="entry name" value="Gal_Rha_Lectin_BGal"/>
    <property type="match status" value="1"/>
</dbReference>
<organism evidence="4 5">
    <name type="scientific">Cephalotus follicularis</name>
    <name type="common">Albany pitcher plant</name>
    <dbReference type="NCBI Taxonomy" id="3775"/>
    <lineage>
        <taxon>Eukaryota</taxon>
        <taxon>Viridiplantae</taxon>
        <taxon>Streptophyta</taxon>
        <taxon>Embryophyta</taxon>
        <taxon>Tracheophyta</taxon>
        <taxon>Spermatophyta</taxon>
        <taxon>Magnoliopsida</taxon>
        <taxon>eudicotyledons</taxon>
        <taxon>Gunneridae</taxon>
        <taxon>Pentapetalae</taxon>
        <taxon>rosids</taxon>
        <taxon>fabids</taxon>
        <taxon>Oxalidales</taxon>
        <taxon>Cephalotaceae</taxon>
        <taxon>Cephalotus</taxon>
    </lineage>
</organism>
<dbReference type="STRING" id="3775.A0A1Q3CE47"/>
<keyword evidence="5" id="KW-1185">Reference proteome</keyword>
<dbReference type="InterPro" id="IPR001944">
    <property type="entry name" value="Glycoside_Hdrlase_35"/>
</dbReference>
<comment type="caution">
    <text evidence="4">The sequence shown here is derived from an EMBL/GenBank/DDBJ whole genome shotgun (WGS) entry which is preliminary data.</text>
</comment>
<dbReference type="InterPro" id="IPR048913">
    <property type="entry name" value="BetaGal_gal-bd"/>
</dbReference>
<dbReference type="PANTHER" id="PTHR23421">
    <property type="entry name" value="BETA-GALACTOSIDASE RELATED"/>
    <property type="match status" value="1"/>
</dbReference>
<dbReference type="Pfam" id="PF21467">
    <property type="entry name" value="BetaGal_gal-bd"/>
    <property type="match status" value="1"/>
</dbReference>
<sequence length="180" mass="19929">WTYHVGLKGEELGVFSGSSSDWVSESLLPIKQPLIWYKTTFDDPVGNDPIALDLTGLRKGEAWVNKHRIGRYWPTYIVQSNDCTHSCNYRGAYGSSKCLKNWGKPSQQLYHVPRPILSLECPLPNQVLSSIKFASFGTPDGTCGSFSHGHCKSSRALSFVQKACIGSKSCNIRVSTHTFG</sequence>
<dbReference type="Gene3D" id="2.60.120.740">
    <property type="match status" value="1"/>
</dbReference>
<dbReference type="SUPFAM" id="SSF49785">
    <property type="entry name" value="Galactose-binding domain-like"/>
    <property type="match status" value="1"/>
</dbReference>
<accession>A0A1Q3CE47</accession>
<dbReference type="PRINTS" id="PR00742">
    <property type="entry name" value="GLHYDRLASE35"/>
</dbReference>
<dbReference type="AlphaFoldDB" id="A0A1Q3CE47"/>
<dbReference type="OrthoDB" id="1657402at2759"/>
<dbReference type="InterPro" id="IPR000922">
    <property type="entry name" value="Lectin_gal-bd_dom"/>
</dbReference>
<dbReference type="EMBL" id="BDDD01001805">
    <property type="protein sequence ID" value="GAV78487.1"/>
    <property type="molecule type" value="Genomic_DNA"/>
</dbReference>
<feature type="non-terminal residue" evidence="4">
    <location>
        <position position="1"/>
    </location>
</feature>
<reference evidence="5" key="1">
    <citation type="submission" date="2016-04" db="EMBL/GenBank/DDBJ databases">
        <title>Cephalotus genome sequencing.</title>
        <authorList>
            <person name="Fukushima K."/>
            <person name="Hasebe M."/>
            <person name="Fang X."/>
        </authorList>
    </citation>
    <scope>NUCLEOTIDE SEQUENCE [LARGE SCALE GENOMIC DNA]</scope>
    <source>
        <strain evidence="5">cv. St1</strain>
    </source>
</reference>
<keyword evidence="2" id="KW-0326">Glycosidase</keyword>
<evidence type="ECO:0000313" key="5">
    <source>
        <dbReference type="Proteomes" id="UP000187406"/>
    </source>
</evidence>
<evidence type="ECO:0000313" key="4">
    <source>
        <dbReference type="EMBL" id="GAV78487.1"/>
    </source>
</evidence>
<evidence type="ECO:0000259" key="3">
    <source>
        <dbReference type="PROSITE" id="PS50228"/>
    </source>
</evidence>
<evidence type="ECO:0000256" key="2">
    <source>
        <dbReference type="ARBA" id="ARBA00023295"/>
    </source>
</evidence>
<proteinExistence type="predicted"/>
<feature type="non-terminal residue" evidence="4">
    <location>
        <position position="180"/>
    </location>
</feature>
<name>A0A1Q3CE47_CEPFO</name>
<feature type="domain" description="SUEL-type lectin" evidence="3">
    <location>
        <begin position="111"/>
        <end position="180"/>
    </location>
</feature>
<evidence type="ECO:0000256" key="1">
    <source>
        <dbReference type="ARBA" id="ARBA00022801"/>
    </source>
</evidence>
<dbReference type="GO" id="GO:0030246">
    <property type="term" value="F:carbohydrate binding"/>
    <property type="evidence" value="ECO:0007669"/>
    <property type="project" value="InterPro"/>
</dbReference>
<keyword evidence="1" id="KW-0378">Hydrolase</keyword>
<dbReference type="GO" id="GO:0005975">
    <property type="term" value="P:carbohydrate metabolic process"/>
    <property type="evidence" value="ECO:0007669"/>
    <property type="project" value="InterPro"/>
</dbReference>
<dbReference type="InterPro" id="IPR008979">
    <property type="entry name" value="Galactose-bd-like_sf"/>
</dbReference>
<dbReference type="Gene3D" id="2.60.120.260">
    <property type="entry name" value="Galactose-binding domain-like"/>
    <property type="match status" value="1"/>
</dbReference>
<dbReference type="InterPro" id="IPR043159">
    <property type="entry name" value="Lectin_gal-bd_sf"/>
</dbReference>
<protein>
    <submittedName>
        <fullName evidence="4">Gal_Lectin domain-containing protein</fullName>
    </submittedName>
</protein>
<gene>
    <name evidence="4" type="ORF">CFOL_v3_21954</name>
</gene>
<dbReference type="Pfam" id="PF02140">
    <property type="entry name" value="SUEL_Lectin"/>
    <property type="match status" value="1"/>
</dbReference>
<dbReference type="InParanoid" id="A0A1Q3CE47"/>
<dbReference type="Proteomes" id="UP000187406">
    <property type="component" value="Unassembled WGS sequence"/>
</dbReference>
<dbReference type="GO" id="GO:0004565">
    <property type="term" value="F:beta-galactosidase activity"/>
    <property type="evidence" value="ECO:0007669"/>
    <property type="project" value="UniProtKB-ARBA"/>
</dbReference>